<evidence type="ECO:0000313" key="3">
    <source>
        <dbReference type="Proteomes" id="UP000799118"/>
    </source>
</evidence>
<accession>A0A6A4GVD9</accession>
<feature type="non-terminal residue" evidence="2">
    <location>
        <position position="1"/>
    </location>
</feature>
<dbReference type="AlphaFoldDB" id="A0A6A4GVD9"/>
<sequence>NSLHLDFNSSLNLDDSKNADAAAPVPATSSEETPAAQSPSSEKGPEAAASDSRDRKKPYVNPERVKTGGSQRDKLSEEELTERMERIRQQNEKIKQRRVDVQADEDAFRKTQEVEKAKLARNRKVQESVDTAREQNAKRKMEKVQSREWDSGKPSAADWKARNQSTPTTPSKEPQDSDSSSLATSQWARGGSP</sequence>
<evidence type="ECO:0000313" key="2">
    <source>
        <dbReference type="EMBL" id="KAE9389738.1"/>
    </source>
</evidence>
<proteinExistence type="predicted"/>
<protein>
    <submittedName>
        <fullName evidence="2">Uncharacterized protein</fullName>
    </submittedName>
</protein>
<dbReference type="OrthoDB" id="2402960at2759"/>
<feature type="compositionally biased region" description="Polar residues" evidence="1">
    <location>
        <begin position="162"/>
        <end position="187"/>
    </location>
</feature>
<reference evidence="2" key="1">
    <citation type="journal article" date="2019" name="Environ. Microbiol.">
        <title>Fungal ecological strategies reflected in gene transcription - a case study of two litter decomposers.</title>
        <authorList>
            <person name="Barbi F."/>
            <person name="Kohler A."/>
            <person name="Barry K."/>
            <person name="Baskaran P."/>
            <person name="Daum C."/>
            <person name="Fauchery L."/>
            <person name="Ihrmark K."/>
            <person name="Kuo A."/>
            <person name="LaButti K."/>
            <person name="Lipzen A."/>
            <person name="Morin E."/>
            <person name="Grigoriev I.V."/>
            <person name="Henrissat B."/>
            <person name="Lindahl B."/>
            <person name="Martin F."/>
        </authorList>
    </citation>
    <scope>NUCLEOTIDE SEQUENCE</scope>
    <source>
        <strain evidence="2">JB14</strain>
    </source>
</reference>
<feature type="compositionally biased region" description="Polar residues" evidence="1">
    <location>
        <begin position="1"/>
        <end position="13"/>
    </location>
</feature>
<evidence type="ECO:0000256" key="1">
    <source>
        <dbReference type="SAM" id="MobiDB-lite"/>
    </source>
</evidence>
<name>A0A6A4GVD9_9AGAR</name>
<organism evidence="2 3">
    <name type="scientific">Gymnopus androsaceus JB14</name>
    <dbReference type="NCBI Taxonomy" id="1447944"/>
    <lineage>
        <taxon>Eukaryota</taxon>
        <taxon>Fungi</taxon>
        <taxon>Dikarya</taxon>
        <taxon>Basidiomycota</taxon>
        <taxon>Agaricomycotina</taxon>
        <taxon>Agaricomycetes</taxon>
        <taxon>Agaricomycetidae</taxon>
        <taxon>Agaricales</taxon>
        <taxon>Marasmiineae</taxon>
        <taxon>Omphalotaceae</taxon>
        <taxon>Gymnopus</taxon>
    </lineage>
</organism>
<feature type="non-terminal residue" evidence="2">
    <location>
        <position position="193"/>
    </location>
</feature>
<keyword evidence="3" id="KW-1185">Reference proteome</keyword>
<feature type="region of interest" description="Disordered" evidence="1">
    <location>
        <begin position="1"/>
        <end position="193"/>
    </location>
</feature>
<dbReference type="Proteomes" id="UP000799118">
    <property type="component" value="Unassembled WGS sequence"/>
</dbReference>
<feature type="compositionally biased region" description="Basic and acidic residues" evidence="1">
    <location>
        <begin position="63"/>
        <end position="151"/>
    </location>
</feature>
<dbReference type="EMBL" id="ML769684">
    <property type="protein sequence ID" value="KAE9389738.1"/>
    <property type="molecule type" value="Genomic_DNA"/>
</dbReference>
<feature type="compositionally biased region" description="Polar residues" evidence="1">
    <location>
        <begin position="27"/>
        <end position="41"/>
    </location>
</feature>
<gene>
    <name evidence="2" type="ORF">BT96DRAFT_781380</name>
</gene>